<evidence type="ECO:0000313" key="14">
    <source>
        <dbReference type="Proteomes" id="UP001620597"/>
    </source>
</evidence>
<name>A0ABW8NHU3_9GAMM</name>
<keyword evidence="14" id="KW-1185">Reference proteome</keyword>
<evidence type="ECO:0000256" key="5">
    <source>
        <dbReference type="ARBA" id="ARBA00022519"/>
    </source>
</evidence>
<evidence type="ECO:0000256" key="4">
    <source>
        <dbReference type="ARBA" id="ARBA00022475"/>
    </source>
</evidence>
<comment type="subcellular location">
    <subcellularLocation>
        <location evidence="1">Cell inner membrane</location>
        <topology evidence="1">Single-pass membrane protein</topology>
    </subcellularLocation>
</comment>
<dbReference type="Gene3D" id="3.30.1360.100">
    <property type="entry name" value="General secretion pathway protein M, EpsM"/>
    <property type="match status" value="1"/>
</dbReference>
<evidence type="ECO:0000256" key="10">
    <source>
        <dbReference type="PIRNR" id="PIRNR015761"/>
    </source>
</evidence>
<dbReference type="InterPro" id="IPR024230">
    <property type="entry name" value="GspL_cyto_dom"/>
</dbReference>
<reference evidence="13 14" key="1">
    <citation type="submission" date="2024-03" db="EMBL/GenBank/DDBJ databases">
        <title>High-quality draft genome sequence of Oceanobacter sp. wDCs-4.</title>
        <authorList>
            <person name="Dong C."/>
        </authorList>
    </citation>
    <scope>NUCLEOTIDE SEQUENCE [LARGE SCALE GENOMIC DNA]</scope>
    <source>
        <strain evidence="14">wDCs-4</strain>
    </source>
</reference>
<sequence length="400" mass="44277">MNTIKVSWHGRDAQWLVTDISSNAGPARSLESWAAEQPELTQIRMVLSAANYSCHWIELPGVSGRHLARALPFALEENLINDISEYLIVPAGKIGIRARAYVASCDLVERLLEQAEHLHLSVRELIPETQLLPEAPTAVWQDQGWLVKLPGVFEGWVNEFAMMPVLESVLENQHDLGILTIHAAGLDQANLLRTTIETGFADAFERIDISSAASESPLSLTANTRMVNMLVGPFQIRQTQEDNPRSWWRPLAAMTAACLVIAAATLFVQNQHLSSQGQYVYQQSLSLYKQLFPGVRVRALEREFRGKLAEGNGNSSHGFAYLINVTASAFQAVNIKTIKLDSARYNERQQELVIEVQASNLNDLQTLRQALSERGLSAEVASASNENNLVKGRLKIGESA</sequence>
<evidence type="ECO:0000256" key="7">
    <source>
        <dbReference type="ARBA" id="ARBA00022927"/>
    </source>
</evidence>
<dbReference type="Gene3D" id="3.30.420.380">
    <property type="match status" value="1"/>
</dbReference>
<keyword evidence="5" id="KW-0997">Cell inner membrane</keyword>
<keyword evidence="6" id="KW-0812">Transmembrane</keyword>
<dbReference type="Pfam" id="PF05134">
    <property type="entry name" value="T2SSL"/>
    <property type="match status" value="1"/>
</dbReference>
<protein>
    <recommendedName>
        <fullName evidence="10">Type II secretion system protein L</fullName>
        <shortName evidence="10">T2SS protein L</shortName>
    </recommendedName>
</protein>
<comment type="similarity">
    <text evidence="2 10">Belongs to the GSP L family.</text>
</comment>
<dbReference type="InterPro" id="IPR025691">
    <property type="entry name" value="GspL_pp_dom"/>
</dbReference>
<keyword evidence="4" id="KW-1003">Cell membrane</keyword>
<keyword evidence="7 10" id="KW-0653">Protein transport</keyword>
<feature type="domain" description="GspL periplasmic" evidence="12">
    <location>
        <begin position="247"/>
        <end position="398"/>
    </location>
</feature>
<dbReference type="EMBL" id="JBBKTX010000009">
    <property type="protein sequence ID" value="MFK4752531.1"/>
    <property type="molecule type" value="Genomic_DNA"/>
</dbReference>
<dbReference type="InterPro" id="IPR007812">
    <property type="entry name" value="T2SS_protein-GspL"/>
</dbReference>
<evidence type="ECO:0000259" key="12">
    <source>
        <dbReference type="Pfam" id="PF12693"/>
    </source>
</evidence>
<keyword evidence="8" id="KW-1133">Transmembrane helix</keyword>
<dbReference type="Pfam" id="PF12693">
    <property type="entry name" value="GspL_C"/>
    <property type="match status" value="1"/>
</dbReference>
<proteinExistence type="inferred from homology"/>
<evidence type="ECO:0000256" key="6">
    <source>
        <dbReference type="ARBA" id="ARBA00022692"/>
    </source>
</evidence>
<dbReference type="Proteomes" id="UP001620597">
    <property type="component" value="Unassembled WGS sequence"/>
</dbReference>
<evidence type="ECO:0000259" key="11">
    <source>
        <dbReference type="Pfam" id="PF05134"/>
    </source>
</evidence>
<dbReference type="InterPro" id="IPR043129">
    <property type="entry name" value="ATPase_NBD"/>
</dbReference>
<dbReference type="NCBIfam" id="TIGR01709">
    <property type="entry name" value="typeII_sec_gspL"/>
    <property type="match status" value="1"/>
</dbReference>
<evidence type="ECO:0000313" key="13">
    <source>
        <dbReference type="EMBL" id="MFK4752531.1"/>
    </source>
</evidence>
<evidence type="ECO:0000256" key="8">
    <source>
        <dbReference type="ARBA" id="ARBA00022989"/>
    </source>
</evidence>
<keyword evidence="3 10" id="KW-0813">Transport</keyword>
<organism evidence="13 14">
    <name type="scientific">Oceanobacter antarcticus</name>
    <dbReference type="NCBI Taxonomy" id="3133425"/>
    <lineage>
        <taxon>Bacteria</taxon>
        <taxon>Pseudomonadati</taxon>
        <taxon>Pseudomonadota</taxon>
        <taxon>Gammaproteobacteria</taxon>
        <taxon>Oceanospirillales</taxon>
        <taxon>Oceanospirillaceae</taxon>
        <taxon>Oceanobacter</taxon>
    </lineage>
</organism>
<evidence type="ECO:0000256" key="3">
    <source>
        <dbReference type="ARBA" id="ARBA00022448"/>
    </source>
</evidence>
<keyword evidence="9" id="KW-0472">Membrane</keyword>
<evidence type="ECO:0000256" key="9">
    <source>
        <dbReference type="ARBA" id="ARBA00023136"/>
    </source>
</evidence>
<comment type="caution">
    <text evidence="13">The sequence shown here is derived from an EMBL/GenBank/DDBJ whole genome shotgun (WGS) entry which is preliminary data.</text>
</comment>
<accession>A0ABW8NHU3</accession>
<dbReference type="SUPFAM" id="SSF53067">
    <property type="entry name" value="Actin-like ATPase domain"/>
    <property type="match status" value="1"/>
</dbReference>
<feature type="domain" description="GspL cytoplasmic actin-ATPase-like" evidence="11">
    <location>
        <begin position="29"/>
        <end position="234"/>
    </location>
</feature>
<dbReference type="PIRSF" id="PIRSF015761">
    <property type="entry name" value="Protein_L"/>
    <property type="match status" value="1"/>
</dbReference>
<evidence type="ECO:0000256" key="2">
    <source>
        <dbReference type="ARBA" id="ARBA00005318"/>
    </source>
</evidence>
<evidence type="ECO:0000256" key="1">
    <source>
        <dbReference type="ARBA" id="ARBA00004377"/>
    </source>
</evidence>
<gene>
    <name evidence="13" type="primary">gspL</name>
    <name evidence="13" type="ORF">WG929_08940</name>
</gene>
<dbReference type="RefSeq" id="WP_416205765.1">
    <property type="nucleotide sequence ID" value="NZ_JBBKTX010000009.1"/>
</dbReference>
<comment type="function">
    <text evidence="10">Inner membrane component of the type II secretion system required for the energy-dependent secretion of extracellular factors such as proteases and toxins from the periplasm.</text>
</comment>